<dbReference type="RefSeq" id="XP_026742004.1">
    <property type="nucleotide sequence ID" value="XM_026886203.1"/>
</dbReference>
<keyword evidence="2" id="KW-1185">Reference proteome</keyword>
<dbReference type="InterPro" id="IPR011146">
    <property type="entry name" value="HIT-like"/>
</dbReference>
<reference evidence="3" key="1">
    <citation type="submission" date="2025-08" db="UniProtKB">
        <authorList>
            <consortium name="RefSeq"/>
        </authorList>
    </citation>
    <scope>IDENTIFICATION</scope>
</reference>
<gene>
    <name evidence="3" type="primary">LOC113504098</name>
</gene>
<evidence type="ECO:0000313" key="3">
    <source>
        <dbReference type="RefSeq" id="XP_026742004.1"/>
    </source>
</evidence>
<dbReference type="GO" id="GO:0003824">
    <property type="term" value="F:catalytic activity"/>
    <property type="evidence" value="ECO:0007669"/>
    <property type="project" value="InterPro"/>
</dbReference>
<proteinExistence type="predicted"/>
<dbReference type="Gene3D" id="3.30.428.10">
    <property type="entry name" value="HIT-like"/>
    <property type="match status" value="1"/>
</dbReference>
<organism evidence="2 3">
    <name type="scientific">Trichoplusia ni</name>
    <name type="common">Cabbage looper</name>
    <dbReference type="NCBI Taxonomy" id="7111"/>
    <lineage>
        <taxon>Eukaryota</taxon>
        <taxon>Metazoa</taxon>
        <taxon>Ecdysozoa</taxon>
        <taxon>Arthropoda</taxon>
        <taxon>Hexapoda</taxon>
        <taxon>Insecta</taxon>
        <taxon>Pterygota</taxon>
        <taxon>Neoptera</taxon>
        <taxon>Endopterygota</taxon>
        <taxon>Lepidoptera</taxon>
        <taxon>Glossata</taxon>
        <taxon>Ditrysia</taxon>
        <taxon>Noctuoidea</taxon>
        <taxon>Noctuidae</taxon>
        <taxon>Plusiinae</taxon>
        <taxon>Trichoplusia</taxon>
    </lineage>
</organism>
<dbReference type="InterPro" id="IPR036265">
    <property type="entry name" value="HIT-like_sf"/>
</dbReference>
<feature type="domain" description="HIT" evidence="1">
    <location>
        <begin position="20"/>
        <end position="113"/>
    </location>
</feature>
<dbReference type="GeneID" id="113504098"/>
<dbReference type="SUPFAM" id="SSF54197">
    <property type="entry name" value="HIT-like"/>
    <property type="match status" value="1"/>
</dbReference>
<evidence type="ECO:0000313" key="2">
    <source>
        <dbReference type="Proteomes" id="UP000322000"/>
    </source>
</evidence>
<protein>
    <submittedName>
        <fullName evidence="3">Histidine triad nucleotide-binding protein 2, mitochondrial-like isoform X2</fullName>
    </submittedName>
</protein>
<evidence type="ECO:0000259" key="1">
    <source>
        <dbReference type="Pfam" id="PF01230"/>
    </source>
</evidence>
<name>A0A7E5WMU1_TRINI</name>
<dbReference type="AlphaFoldDB" id="A0A7E5WMU1"/>
<dbReference type="Proteomes" id="UP000322000">
    <property type="component" value="Chromosome 21"/>
</dbReference>
<dbReference type="PANTHER" id="PTHR23089">
    <property type="entry name" value="HISTIDINE TRIAD HIT PROTEIN"/>
    <property type="match status" value="1"/>
</dbReference>
<dbReference type="InterPro" id="IPR001310">
    <property type="entry name" value="Histidine_triad_HIT"/>
</dbReference>
<dbReference type="Pfam" id="PF01230">
    <property type="entry name" value="HIT"/>
    <property type="match status" value="1"/>
</dbReference>
<accession>A0A7E5WMU1</accession>
<sequence>MAAVMNRTSFASFCDGKEPTFIFEDDLCVAFDETQRNKQAPVHFLVVPKKVIPRLVSASLDDEKLLGHLLIVVRRVAKWKNLHNSGFRVVINEGPNSCQLVDQFYIQVLGGRQMGWPFS</sequence>